<dbReference type="PANTHER" id="PTHR35532:SF5">
    <property type="entry name" value="CARBOHYDRATE-BINDING DOMAIN-CONTAINING PROTEIN"/>
    <property type="match status" value="1"/>
</dbReference>
<feature type="transmembrane region" description="Helical" evidence="1">
    <location>
        <begin position="6"/>
        <end position="24"/>
    </location>
</feature>
<keyword evidence="1" id="KW-1133">Transmembrane helix</keyword>
<evidence type="ECO:0000256" key="1">
    <source>
        <dbReference type="SAM" id="Phobius"/>
    </source>
</evidence>
<proteinExistence type="predicted"/>
<dbReference type="SUPFAM" id="SSF54001">
    <property type="entry name" value="Cysteine proteinases"/>
    <property type="match status" value="1"/>
</dbReference>
<dbReference type="InterPro" id="IPR038765">
    <property type="entry name" value="Papain-like_cys_pep_sf"/>
</dbReference>
<evidence type="ECO:0000313" key="3">
    <source>
        <dbReference type="EMBL" id="KAB6138685.1"/>
    </source>
</evidence>
<dbReference type="Proteomes" id="UP000471447">
    <property type="component" value="Unassembled WGS sequence"/>
</dbReference>
<dbReference type="EMBL" id="WDCG01000066">
    <property type="protein sequence ID" value="KAB6415827.1"/>
    <property type="molecule type" value="Genomic_DNA"/>
</dbReference>
<evidence type="ECO:0000313" key="4">
    <source>
        <dbReference type="EMBL" id="KAB6415827.1"/>
    </source>
</evidence>
<protein>
    <submittedName>
        <fullName evidence="2">ATP synthase F0 subunit B</fullName>
    </submittedName>
</protein>
<keyword evidence="1" id="KW-0812">Transmembrane</keyword>
<dbReference type="EMBL" id="WDED01000074">
    <property type="protein sequence ID" value="KAB6138685.1"/>
    <property type="molecule type" value="Genomic_DNA"/>
</dbReference>
<evidence type="ECO:0000313" key="7">
    <source>
        <dbReference type="Proteomes" id="UP000474077"/>
    </source>
</evidence>
<accession>A0A4Q5D138</accession>
<evidence type="ECO:0000313" key="6">
    <source>
        <dbReference type="Proteomes" id="UP000471447"/>
    </source>
</evidence>
<dbReference type="Gene3D" id="2.60.120.260">
    <property type="entry name" value="Galactose-binding domain-like"/>
    <property type="match status" value="2"/>
</dbReference>
<gene>
    <name evidence="3" type="ORF">GA398_25260</name>
    <name evidence="2" type="ORF">GA560_23705</name>
    <name evidence="4" type="ORF">GAZ26_26930</name>
</gene>
<evidence type="ECO:0000313" key="2">
    <source>
        <dbReference type="EMBL" id="KAB6078138.1"/>
    </source>
</evidence>
<evidence type="ECO:0000313" key="5">
    <source>
        <dbReference type="Proteomes" id="UP000434604"/>
    </source>
</evidence>
<keyword evidence="1" id="KW-0472">Membrane</keyword>
<dbReference type="AlphaFoldDB" id="A0A4Q5D138"/>
<dbReference type="EMBL" id="WDER01000111">
    <property type="protein sequence ID" value="KAB6078138.1"/>
    <property type="molecule type" value="Genomic_DNA"/>
</dbReference>
<dbReference type="Proteomes" id="UP000434604">
    <property type="component" value="Unassembled WGS sequence"/>
</dbReference>
<comment type="caution">
    <text evidence="2">The sequence shown here is derived from an EMBL/GenBank/DDBJ whole genome shotgun (WGS) entry which is preliminary data.</text>
</comment>
<sequence length="669" mass="79288">MMKYLGYIQFIVLVLFIWLGWQIIDRITFREEMITPLGAALQSAKNNRKELEKVLRHYQKNPADSLKYKAACFLIENMPFYSYSTSKQLENYKSYYAWLKKSRGQTAKQVADSVKKVYGPLGEPEKKHDIREVDSAYLCNNIEWAFKVWREQPWGKNVSFETFCEYILPYRIEDETLEYWREMYYEKYNSLLDSLRMSDVLDKEDPIVAAKYLRDRLLDKEHYFTSTSPALMGHIGPRYVQYISGSCREATDFGIYLFRSLGIPCGVDFVPMRSGVNAGHFWLVAWDKNQEAFAADFPKAFERQCENMWYKEENTAKVYRNTFCVNRKMYEEMRKYEEELYPFWRLPKFVDVTREYAYYYKKELKIPPSKIYREKCNGKIAYLCASKRDKWVPVAWTEYDVNNMTFRNIKKGMIMRIATYEEGVLHLVTDPFYVDPHTNELHFYSKHEEIQDVVLYSKYNIFKGEIHLRRRMLGGVFEGSNQPDFSEKDTLFMVQKVPGRLKTVVRSWSDKKYRYFRYFGAKNTYCNVAEVEFYECNDTSALKGSIIGTPLEDTDKGLNYYNVFDGKTKTSFNYSRPSGGWSGLDMGRKVRVDRIVYTPRNRDNYIRPGDTFELLYCDKEWKSMGKKQALSDSLVYSGVPKNTLLLLRNHTRGVEERIFVYENGRQICK</sequence>
<organism evidence="2 7">
    <name type="scientific">Bacteroides xylanisolvens</name>
    <dbReference type="NCBI Taxonomy" id="371601"/>
    <lineage>
        <taxon>Bacteria</taxon>
        <taxon>Pseudomonadati</taxon>
        <taxon>Bacteroidota</taxon>
        <taxon>Bacteroidia</taxon>
        <taxon>Bacteroidales</taxon>
        <taxon>Bacteroidaceae</taxon>
        <taxon>Bacteroides</taxon>
    </lineage>
</organism>
<dbReference type="Proteomes" id="UP000474077">
    <property type="component" value="Unassembled WGS sequence"/>
</dbReference>
<reference evidence="5 6" key="1">
    <citation type="journal article" date="2019" name="Nat. Med.">
        <title>A library of human gut bacterial isolates paired with longitudinal multiomics data enables mechanistic microbiome research.</title>
        <authorList>
            <person name="Poyet M."/>
            <person name="Groussin M."/>
            <person name="Gibbons S.M."/>
            <person name="Avila-Pacheco J."/>
            <person name="Jiang X."/>
            <person name="Kearney S.M."/>
            <person name="Perrotta A.R."/>
            <person name="Berdy B."/>
            <person name="Zhao S."/>
            <person name="Lieberman T.D."/>
            <person name="Swanson P.K."/>
            <person name="Smith M."/>
            <person name="Roesemann S."/>
            <person name="Alexander J.E."/>
            <person name="Rich S.A."/>
            <person name="Livny J."/>
            <person name="Vlamakis H."/>
            <person name="Clish C."/>
            <person name="Bullock K."/>
            <person name="Deik A."/>
            <person name="Scott J."/>
            <person name="Pierce K.A."/>
            <person name="Xavier R.J."/>
            <person name="Alm E.J."/>
        </authorList>
    </citation>
    <scope>NUCLEOTIDE SEQUENCE [LARGE SCALE GENOMIC DNA]</scope>
    <source>
        <strain evidence="3 5">BIOML-A58</strain>
        <strain evidence="4 6">BIOML-A7</strain>
        <strain evidence="2 7">BIOML-A73</strain>
    </source>
</reference>
<dbReference type="PANTHER" id="PTHR35532">
    <property type="entry name" value="SIMILAR TO POLYHYDROXYALKANOATE DEPOLYMERASE"/>
    <property type="match status" value="1"/>
</dbReference>
<name>A0A4Q5D138_9BACE</name>